<keyword evidence="3" id="KW-1003">Cell membrane</keyword>
<feature type="transmembrane region" description="Helical" evidence="7">
    <location>
        <begin position="86"/>
        <end position="109"/>
    </location>
</feature>
<organism evidence="8 9">
    <name type="scientific">Volvox reticuliferus</name>
    <dbReference type="NCBI Taxonomy" id="1737510"/>
    <lineage>
        <taxon>Eukaryota</taxon>
        <taxon>Viridiplantae</taxon>
        <taxon>Chlorophyta</taxon>
        <taxon>core chlorophytes</taxon>
        <taxon>Chlorophyceae</taxon>
        <taxon>CS clade</taxon>
        <taxon>Chlamydomonadales</taxon>
        <taxon>Volvocaceae</taxon>
        <taxon>Volvox</taxon>
    </lineage>
</organism>
<comment type="subcellular location">
    <subcellularLocation>
        <location evidence="1">Cell membrane</location>
        <topology evidence="1">Multi-pass membrane protein</topology>
    </subcellularLocation>
</comment>
<proteinExistence type="predicted"/>
<evidence type="ECO:0000313" key="9">
    <source>
        <dbReference type="Proteomes" id="UP000722791"/>
    </source>
</evidence>
<dbReference type="InterPro" id="IPR052017">
    <property type="entry name" value="TSUP"/>
</dbReference>
<dbReference type="PANTHER" id="PTHR30269">
    <property type="entry name" value="TRANSMEMBRANE PROTEIN YFCA"/>
    <property type="match status" value="1"/>
</dbReference>
<dbReference type="GO" id="GO:0005886">
    <property type="term" value="C:plasma membrane"/>
    <property type="evidence" value="ECO:0007669"/>
    <property type="project" value="UniProtKB-SubCell"/>
</dbReference>
<dbReference type="AlphaFoldDB" id="A0A8J4G5S2"/>
<keyword evidence="6 7" id="KW-0472">Membrane</keyword>
<sequence>MSLMSSTSPSVFIVLSLGGFSGGVVKGVTGFGNAIINLLVWVAFTAGGVNSGPLQLAVLADSFSCVVCSIPLLVMTSAHKTADWKLVVTILAFTSAGAPLGAALLTHLAVRWVELAMGCVLLLVICLHVKLLETARDTLRRWCANHRCARSVSASHNVLPSNATLGGEDVAIVCPDARLCCEDLAALTIPTASVGAAGTQFQDSQASAICARPAGERGAPAATIMGDPKGDTSLVPAARFHTHNCCCIAEYAQVTTSPTQRAQSDGVVPQPGQRQDCRHADGETGVIVGQVGASTTDTEPLLEPGTFTSDAALPLGATQHPNWAGGAASKCCLADGSVSTKELVGAGLRRWLQRQDWKEIRRIVFFGSLAGFASGIMGGMTGIGGPPLMFMYEKLKVAKDVVRGTNAVINVLQVRLVSYVIMGVFKRGDITIYAVTSVMGLGGVVLGNSLAGRLDQRGFSRVLNVLMVICCLLLFASAAGFKGHAA</sequence>
<protein>
    <submittedName>
        <fullName evidence="8">Uncharacterized protein</fullName>
    </submittedName>
</protein>
<gene>
    <name evidence="8" type="ORF">Vretimale_5521</name>
</gene>
<evidence type="ECO:0000256" key="4">
    <source>
        <dbReference type="ARBA" id="ARBA00022692"/>
    </source>
</evidence>
<feature type="transmembrane region" description="Helical" evidence="7">
    <location>
        <begin position="462"/>
        <end position="481"/>
    </location>
</feature>
<name>A0A8J4G5S2_9CHLO</name>
<comment type="caution">
    <text evidence="8">The sequence shown here is derived from an EMBL/GenBank/DDBJ whole genome shotgun (WGS) entry which is preliminary data.</text>
</comment>
<keyword evidence="4 7" id="KW-0812">Transmembrane</keyword>
<reference evidence="8" key="1">
    <citation type="journal article" date="2021" name="Proc. Natl. Acad. Sci. U.S.A.">
        <title>Three genomes in the algal genus Volvox reveal the fate of a haploid sex-determining region after a transition to homothallism.</title>
        <authorList>
            <person name="Yamamoto K."/>
            <person name="Hamaji T."/>
            <person name="Kawai-Toyooka H."/>
            <person name="Matsuzaki R."/>
            <person name="Takahashi F."/>
            <person name="Nishimura Y."/>
            <person name="Kawachi M."/>
            <person name="Noguchi H."/>
            <person name="Minakuchi Y."/>
            <person name="Umen J.G."/>
            <person name="Toyoda A."/>
            <person name="Nozaki H."/>
        </authorList>
    </citation>
    <scope>NUCLEOTIDE SEQUENCE</scope>
    <source>
        <strain evidence="8">NIES-3785</strain>
    </source>
</reference>
<evidence type="ECO:0000256" key="1">
    <source>
        <dbReference type="ARBA" id="ARBA00004651"/>
    </source>
</evidence>
<evidence type="ECO:0000256" key="7">
    <source>
        <dbReference type="SAM" id="Phobius"/>
    </source>
</evidence>
<feature type="transmembrane region" description="Helical" evidence="7">
    <location>
        <begin position="115"/>
        <end position="132"/>
    </location>
</feature>
<dbReference type="EMBL" id="BNCQ01000008">
    <property type="protein sequence ID" value="GIM00527.1"/>
    <property type="molecule type" value="Genomic_DNA"/>
</dbReference>
<keyword evidence="2" id="KW-0813">Transport</keyword>
<feature type="transmembrane region" description="Helical" evidence="7">
    <location>
        <begin position="56"/>
        <end position="74"/>
    </location>
</feature>
<dbReference type="Proteomes" id="UP000722791">
    <property type="component" value="Unassembled WGS sequence"/>
</dbReference>
<keyword evidence="5 7" id="KW-1133">Transmembrane helix</keyword>
<feature type="transmembrane region" description="Helical" evidence="7">
    <location>
        <begin position="363"/>
        <end position="383"/>
    </location>
</feature>
<feature type="transmembrane region" description="Helical" evidence="7">
    <location>
        <begin position="430"/>
        <end position="450"/>
    </location>
</feature>
<evidence type="ECO:0000256" key="2">
    <source>
        <dbReference type="ARBA" id="ARBA00022448"/>
    </source>
</evidence>
<evidence type="ECO:0000256" key="5">
    <source>
        <dbReference type="ARBA" id="ARBA00022989"/>
    </source>
</evidence>
<evidence type="ECO:0000313" key="8">
    <source>
        <dbReference type="EMBL" id="GIM00527.1"/>
    </source>
</evidence>
<feature type="transmembrane region" description="Helical" evidence="7">
    <location>
        <begin position="12"/>
        <end position="44"/>
    </location>
</feature>
<dbReference type="InterPro" id="IPR002781">
    <property type="entry name" value="TM_pro_TauE-like"/>
</dbReference>
<dbReference type="Pfam" id="PF01925">
    <property type="entry name" value="TauE"/>
    <property type="match status" value="2"/>
</dbReference>
<accession>A0A8J4G5S2</accession>
<evidence type="ECO:0000256" key="6">
    <source>
        <dbReference type="ARBA" id="ARBA00023136"/>
    </source>
</evidence>
<dbReference type="PANTHER" id="PTHR30269:SF38">
    <property type="entry name" value="SULFITE EXPORTER TAUE_SAFE"/>
    <property type="match status" value="1"/>
</dbReference>
<evidence type="ECO:0000256" key="3">
    <source>
        <dbReference type="ARBA" id="ARBA00022475"/>
    </source>
</evidence>